<evidence type="ECO:0000256" key="3">
    <source>
        <dbReference type="ARBA" id="ARBA00022605"/>
    </source>
</evidence>
<dbReference type="InterPro" id="IPR015424">
    <property type="entry name" value="PyrdxlP-dep_Trfase"/>
</dbReference>
<feature type="binding site" evidence="6">
    <location>
        <position position="133"/>
    </location>
    <ligand>
        <name>pyridoxal 5'-phosphate</name>
        <dbReference type="ChEBI" id="CHEBI:597326"/>
    </ligand>
</feature>
<evidence type="ECO:0000256" key="2">
    <source>
        <dbReference type="ARBA" id="ARBA00022576"/>
    </source>
</evidence>
<dbReference type="InterPro" id="IPR004636">
    <property type="entry name" value="AcOrn/SuccOrn_fam"/>
</dbReference>
<dbReference type="RefSeq" id="WP_062279635.1">
    <property type="nucleotide sequence ID" value="NZ_DF968181.1"/>
</dbReference>
<dbReference type="InterPro" id="IPR015421">
    <property type="entry name" value="PyrdxlP-dep_Trfase_major"/>
</dbReference>
<feature type="binding site" evidence="6">
    <location>
        <position position="136"/>
    </location>
    <ligand>
        <name>substrate</name>
    </ligand>
</feature>
<keyword evidence="4 6" id="KW-0808">Transferase</keyword>
<keyword evidence="2 6" id="KW-0032">Aminotransferase</keyword>
<gene>
    <name evidence="6" type="primary">lysJ</name>
    <name evidence="7" type="ORF">ATC1_13364</name>
</gene>
<dbReference type="CDD" id="cd00610">
    <property type="entry name" value="OAT_like"/>
    <property type="match status" value="1"/>
</dbReference>
<organism evidence="7">
    <name type="scientific">Flexilinea flocculi</name>
    <dbReference type="NCBI Taxonomy" id="1678840"/>
    <lineage>
        <taxon>Bacteria</taxon>
        <taxon>Bacillati</taxon>
        <taxon>Chloroflexota</taxon>
        <taxon>Anaerolineae</taxon>
        <taxon>Anaerolineales</taxon>
        <taxon>Anaerolineaceae</taxon>
        <taxon>Flexilinea</taxon>
    </lineage>
</organism>
<evidence type="ECO:0000256" key="5">
    <source>
        <dbReference type="ARBA" id="ARBA00022898"/>
    </source>
</evidence>
<dbReference type="Proteomes" id="UP000053370">
    <property type="component" value="Unassembled WGS sequence"/>
</dbReference>
<dbReference type="Gene3D" id="3.90.1150.10">
    <property type="entry name" value="Aspartate Aminotransferase, domain 1"/>
    <property type="match status" value="1"/>
</dbReference>
<comment type="function">
    <text evidence="6">Catalyzes the transfer of the amino group of L-glutamate to [LysW]-aminoadipate 6-semialdehyde, generating [LysW]-gamma-L-lysine.</text>
</comment>
<dbReference type="InterPro" id="IPR049704">
    <property type="entry name" value="Aminotrans_3_PPA_site"/>
</dbReference>
<feature type="modified residue" description="N6-(pyridoxal phosphate)lysine" evidence="6">
    <location>
        <position position="247"/>
    </location>
</feature>
<dbReference type="InterPro" id="IPR005814">
    <property type="entry name" value="Aminotrans_3"/>
</dbReference>
<dbReference type="NCBIfam" id="TIGR00707">
    <property type="entry name" value="argD"/>
    <property type="match status" value="1"/>
</dbReference>
<comment type="subcellular location">
    <subcellularLocation>
        <location evidence="6">Cytoplasm</location>
    </subcellularLocation>
</comment>
<dbReference type="SUPFAM" id="SSF53383">
    <property type="entry name" value="PLP-dependent transferases"/>
    <property type="match status" value="1"/>
</dbReference>
<dbReference type="OrthoDB" id="9807885at2"/>
<dbReference type="HAMAP" id="MF_02084">
    <property type="entry name" value="LysJ_aminotrans_3"/>
    <property type="match status" value="1"/>
</dbReference>
<comment type="cofactor">
    <cofactor evidence="6">
        <name>pyridoxal 5'-phosphate</name>
        <dbReference type="ChEBI" id="CHEBI:597326"/>
    </cofactor>
    <text evidence="6">Binds 1 pyridoxal phosphate per subunit.</text>
</comment>
<feature type="binding site" evidence="6">
    <location>
        <begin position="218"/>
        <end position="221"/>
    </location>
    <ligand>
        <name>pyridoxal 5'-phosphate</name>
        <dbReference type="ChEBI" id="CHEBI:597326"/>
    </ligand>
</feature>
<proteinExistence type="inferred from homology"/>
<reference evidence="7" key="1">
    <citation type="journal article" date="2015" name="Genome Announc.">
        <title>Draft Genome Sequence of Anaerolineae Strain TC1, a Novel Isolate from a Methanogenic Wastewater Treatment System.</title>
        <authorList>
            <person name="Matsuura N."/>
            <person name="Tourlousse D.M."/>
            <person name="Sun L."/>
            <person name="Toyonaga M."/>
            <person name="Kuroda K."/>
            <person name="Ohashi A."/>
            <person name="Cruz R."/>
            <person name="Yamaguchi T."/>
            <person name="Sekiguchi Y."/>
        </authorList>
    </citation>
    <scope>NUCLEOTIDE SEQUENCE [LARGE SCALE GENOMIC DNA]</scope>
    <source>
        <strain evidence="7">TC1</strain>
    </source>
</reference>
<dbReference type="GO" id="GO:0042802">
    <property type="term" value="F:identical protein binding"/>
    <property type="evidence" value="ECO:0007669"/>
    <property type="project" value="TreeGrafter"/>
</dbReference>
<dbReference type="InterPro" id="IPR037537">
    <property type="entry name" value="LysJ"/>
</dbReference>
<dbReference type="GO" id="GO:0019878">
    <property type="term" value="P:lysine biosynthetic process via aminoadipic acid"/>
    <property type="evidence" value="ECO:0007669"/>
    <property type="project" value="UniProtKB-UniRule"/>
</dbReference>
<feature type="binding site" evidence="6">
    <location>
        <position position="274"/>
    </location>
    <ligand>
        <name>substrate</name>
    </ligand>
</feature>
<keyword evidence="1 6" id="KW-0963">Cytoplasm</keyword>
<dbReference type="Gene3D" id="3.40.640.10">
    <property type="entry name" value="Type I PLP-dependent aspartate aminotransferase-like (Major domain)"/>
    <property type="match status" value="1"/>
</dbReference>
<dbReference type="FunFam" id="3.40.640.10:FF:000004">
    <property type="entry name" value="Acetylornithine aminotransferase"/>
    <property type="match status" value="1"/>
</dbReference>
<comment type="catalytic activity">
    <reaction evidence="6">
        <text>[amino-group carrier protein]-C-terminal-gamma-(L-lysyl)-L-glutamate + 2-oxoglutarate = [amino-group carrier protein]-C-terminal-N-(1-carboxy-5-oxopentan-1-yl)-L-glutamine + L-glutamate</text>
        <dbReference type="Rhea" id="RHEA:41952"/>
        <dbReference type="Rhea" id="RHEA-COMP:9714"/>
        <dbReference type="Rhea" id="RHEA-COMP:9715"/>
        <dbReference type="ChEBI" id="CHEBI:16810"/>
        <dbReference type="ChEBI" id="CHEBI:29985"/>
        <dbReference type="ChEBI" id="CHEBI:78501"/>
        <dbReference type="ChEBI" id="CHEBI:78526"/>
        <dbReference type="EC" id="2.6.1.118"/>
    </reaction>
</comment>
<dbReference type="InterPro" id="IPR015422">
    <property type="entry name" value="PyrdxlP-dep_Trfase_small"/>
</dbReference>
<dbReference type="PANTHER" id="PTHR11986">
    <property type="entry name" value="AMINOTRANSFERASE CLASS III"/>
    <property type="match status" value="1"/>
</dbReference>
<accession>A0A0S7BTW8</accession>
<comment type="subunit">
    <text evidence="6">Homodimer.</text>
</comment>
<dbReference type="GO" id="GO:0006526">
    <property type="term" value="P:L-arginine biosynthetic process"/>
    <property type="evidence" value="ECO:0007669"/>
    <property type="project" value="UniProtKB-ARBA"/>
</dbReference>
<name>A0A0S7BTW8_9CHLR</name>
<dbReference type="AlphaFoldDB" id="A0A0S7BTW8"/>
<keyword evidence="6" id="KW-0457">Lysine biosynthesis</keyword>
<dbReference type="PIRSF" id="PIRSF000521">
    <property type="entry name" value="Transaminase_4ab_Lys_Orn"/>
    <property type="match status" value="1"/>
</dbReference>
<evidence type="ECO:0000256" key="1">
    <source>
        <dbReference type="ARBA" id="ARBA00022490"/>
    </source>
</evidence>
<feature type="binding site" evidence="6">
    <location>
        <begin position="106"/>
        <end position="107"/>
    </location>
    <ligand>
        <name>pyridoxal 5'-phosphate</name>
        <dbReference type="ChEBI" id="CHEBI:597326"/>
    </ligand>
</feature>
<evidence type="ECO:0000256" key="4">
    <source>
        <dbReference type="ARBA" id="ARBA00022679"/>
    </source>
</evidence>
<dbReference type="EC" id="2.6.1.118" evidence="6"/>
<evidence type="ECO:0000313" key="8">
    <source>
        <dbReference type="Proteomes" id="UP000053370"/>
    </source>
</evidence>
<dbReference type="PATRIC" id="fig|1678840.3.peg.1629"/>
<dbReference type="PANTHER" id="PTHR11986:SF79">
    <property type="entry name" value="ACETYLORNITHINE AMINOTRANSFERASE, MITOCHONDRIAL"/>
    <property type="match status" value="1"/>
</dbReference>
<keyword evidence="8" id="KW-1185">Reference proteome</keyword>
<protein>
    <recommendedName>
        <fullName evidence="6">Putative [LysW]-aminoadipate semialdehyde transaminase</fullName>
        <ecNumber evidence="6">2.6.1.118</ecNumber>
    </recommendedName>
</protein>
<dbReference type="Pfam" id="PF00202">
    <property type="entry name" value="Aminotran_3"/>
    <property type="match status" value="1"/>
</dbReference>
<evidence type="ECO:0000313" key="7">
    <source>
        <dbReference type="EMBL" id="GAP40390.1"/>
    </source>
</evidence>
<dbReference type="EMBL" id="DF968181">
    <property type="protein sequence ID" value="GAP40390.1"/>
    <property type="molecule type" value="Genomic_DNA"/>
</dbReference>
<keyword evidence="5 6" id="KW-0663">Pyridoxal phosphate</keyword>
<sequence>MMDFETIKSLEDQHSVGVYSKRPVAIVRGKGAHLFDVNGREYIDCVGGQGAANLGHANPKIAAAIAAQAERLIGLPEMFYNDTRAELMDRLCNLTGMESIFFCNSGTEAVEAALKFSKVITGRKEIVATVRGFHGRSMGSLSATWEKRYREPFEPLVPGFSHIPYNDVDALDSAITDQTAAFIVEIVQGEGGIRPGSPEYFHAAEKICKERGALLIIDEVQSGFGRTGRWYAHQHYDLKPDLLTSAKSLGGGIPFGAVMLRKGFDKLPTAVHGSTFGGNPIACAASLAAIDFIEEEHLIEKTAENGAWFLNALREIESPLIREVRGLGLMIGMELKQKTAPYIAQLTERGILVLTAGMTVMRFLPPLVIERSDLEIVVKNVKEVLQA</sequence>
<keyword evidence="3 6" id="KW-0028">Amino-acid biosynthesis</keyword>
<dbReference type="GO" id="GO:0030170">
    <property type="term" value="F:pyridoxal phosphate binding"/>
    <property type="evidence" value="ECO:0007669"/>
    <property type="project" value="InterPro"/>
</dbReference>
<comment type="pathway">
    <text evidence="6">Amino-acid biosynthesis; L-lysine biosynthesis via AAA pathway; L-lysine from L-alpha-aminoadipate (Thermus route): step 4/5.</text>
</comment>
<dbReference type="PROSITE" id="PS00600">
    <property type="entry name" value="AA_TRANSFER_CLASS_3"/>
    <property type="match status" value="1"/>
</dbReference>
<dbReference type="InterPro" id="IPR050103">
    <property type="entry name" value="Class-III_PLP-dep_AT"/>
</dbReference>
<dbReference type="STRING" id="1678840.ATC1_13364"/>
<feature type="binding site" evidence="6">
    <location>
        <position position="275"/>
    </location>
    <ligand>
        <name>pyridoxal 5'-phosphate</name>
        <dbReference type="ChEBI" id="CHEBI:597326"/>
    </ligand>
</feature>
<dbReference type="GO" id="GO:0005737">
    <property type="term" value="C:cytoplasm"/>
    <property type="evidence" value="ECO:0007669"/>
    <property type="project" value="UniProtKB-SubCell"/>
</dbReference>
<comment type="similarity">
    <text evidence="6">Belongs to the class-III pyridoxal-phosphate-dependent aminotransferase family. LysJ subfamily.</text>
</comment>
<evidence type="ECO:0000256" key="6">
    <source>
        <dbReference type="HAMAP-Rule" id="MF_02084"/>
    </source>
</evidence>
<dbReference type="GO" id="GO:0008483">
    <property type="term" value="F:transaminase activity"/>
    <property type="evidence" value="ECO:0007669"/>
    <property type="project" value="UniProtKB-UniRule"/>
</dbReference>
<dbReference type="UniPathway" id="UPA00033">
    <property type="reaction ID" value="UER00038"/>
</dbReference>